<protein>
    <recommendedName>
        <fullName evidence="1">DUF397 domain-containing protein</fullName>
    </recommendedName>
</protein>
<dbReference type="Proteomes" id="UP000546324">
    <property type="component" value="Unassembled WGS sequence"/>
</dbReference>
<proteinExistence type="predicted"/>
<evidence type="ECO:0000313" key="3">
    <source>
        <dbReference type="Proteomes" id="UP000546324"/>
    </source>
</evidence>
<name>A0A7X0FYA0_9ACTN</name>
<reference evidence="2 3" key="1">
    <citation type="submission" date="2020-08" db="EMBL/GenBank/DDBJ databases">
        <title>Sequencing the genomes of 1000 actinobacteria strains.</title>
        <authorList>
            <person name="Klenk H.-P."/>
        </authorList>
    </citation>
    <scope>NUCLEOTIDE SEQUENCE [LARGE SCALE GENOMIC DNA]</scope>
    <source>
        <strain evidence="2 3">DSM 43675</strain>
    </source>
</reference>
<dbReference type="EMBL" id="JACHMQ010000001">
    <property type="protein sequence ID" value="MBB6395982.1"/>
    <property type="molecule type" value="Genomic_DNA"/>
</dbReference>
<sequence>MTSVWRKSSYSGGATDEACVELAALPQGIGVRDSKNPHGEPLSMTGDAFGQLLRRIKEGALDQA</sequence>
<accession>A0A7X0FYA0</accession>
<dbReference type="AlphaFoldDB" id="A0A7X0FYA0"/>
<gene>
    <name evidence="2" type="ORF">BKA00_002896</name>
</gene>
<feature type="domain" description="DUF397" evidence="1">
    <location>
        <begin position="4"/>
        <end position="57"/>
    </location>
</feature>
<organism evidence="2 3">
    <name type="scientific">Actinomadura coerulea</name>
    <dbReference type="NCBI Taxonomy" id="46159"/>
    <lineage>
        <taxon>Bacteria</taxon>
        <taxon>Bacillati</taxon>
        <taxon>Actinomycetota</taxon>
        <taxon>Actinomycetes</taxon>
        <taxon>Streptosporangiales</taxon>
        <taxon>Thermomonosporaceae</taxon>
        <taxon>Actinomadura</taxon>
    </lineage>
</organism>
<dbReference type="InterPro" id="IPR007278">
    <property type="entry name" value="DUF397"/>
</dbReference>
<dbReference type="Pfam" id="PF04149">
    <property type="entry name" value="DUF397"/>
    <property type="match status" value="1"/>
</dbReference>
<evidence type="ECO:0000313" key="2">
    <source>
        <dbReference type="EMBL" id="MBB6395982.1"/>
    </source>
</evidence>
<comment type="caution">
    <text evidence="2">The sequence shown here is derived from an EMBL/GenBank/DDBJ whole genome shotgun (WGS) entry which is preliminary data.</text>
</comment>
<keyword evidence="3" id="KW-1185">Reference proteome</keyword>
<evidence type="ECO:0000259" key="1">
    <source>
        <dbReference type="Pfam" id="PF04149"/>
    </source>
</evidence>